<dbReference type="EnsemblPlants" id="AET7Gv20150300.2">
    <property type="protein sequence ID" value="AET7Gv20150300.2"/>
    <property type="gene ID" value="AET7Gv20150300"/>
</dbReference>
<reference evidence="2" key="2">
    <citation type="journal article" date="2017" name="Nat. Plants">
        <title>The Aegilops tauschii genome reveals multiple impacts of transposons.</title>
        <authorList>
            <person name="Zhao G."/>
            <person name="Zou C."/>
            <person name="Li K."/>
            <person name="Wang K."/>
            <person name="Li T."/>
            <person name="Gao L."/>
            <person name="Zhang X."/>
            <person name="Wang H."/>
            <person name="Yang Z."/>
            <person name="Liu X."/>
            <person name="Jiang W."/>
            <person name="Mao L."/>
            <person name="Kong X."/>
            <person name="Jiao Y."/>
            <person name="Jia J."/>
        </authorList>
    </citation>
    <scope>NUCLEOTIDE SEQUENCE [LARGE SCALE GENOMIC DNA]</scope>
    <source>
        <strain evidence="2">cv. AL8/78</strain>
    </source>
</reference>
<protein>
    <submittedName>
        <fullName evidence="1">Uncharacterized protein</fullName>
    </submittedName>
</protein>
<evidence type="ECO:0000313" key="2">
    <source>
        <dbReference type="Proteomes" id="UP000015105"/>
    </source>
</evidence>
<accession>A0A453QID9</accession>
<evidence type="ECO:0000313" key="1">
    <source>
        <dbReference type="EnsemblPlants" id="AET7Gv20150300.2"/>
    </source>
</evidence>
<dbReference type="Proteomes" id="UP000015105">
    <property type="component" value="Chromosome 7D"/>
</dbReference>
<reference evidence="2" key="1">
    <citation type="journal article" date="2014" name="Science">
        <title>Ancient hybridizations among the ancestral genomes of bread wheat.</title>
        <authorList>
            <consortium name="International Wheat Genome Sequencing Consortium,"/>
            <person name="Marcussen T."/>
            <person name="Sandve S.R."/>
            <person name="Heier L."/>
            <person name="Spannagl M."/>
            <person name="Pfeifer M."/>
            <person name="Jakobsen K.S."/>
            <person name="Wulff B.B."/>
            <person name="Steuernagel B."/>
            <person name="Mayer K.F."/>
            <person name="Olsen O.A."/>
        </authorList>
    </citation>
    <scope>NUCLEOTIDE SEQUENCE [LARGE SCALE GENOMIC DNA]</scope>
    <source>
        <strain evidence="2">cv. AL8/78</strain>
    </source>
</reference>
<dbReference type="Gramene" id="AET7Gv20150300.2">
    <property type="protein sequence ID" value="AET7Gv20150300.2"/>
    <property type="gene ID" value="AET7Gv20150300"/>
</dbReference>
<dbReference type="AlphaFoldDB" id="A0A453QID9"/>
<keyword evidence="2" id="KW-1185">Reference proteome</keyword>
<organism evidence="1 2">
    <name type="scientific">Aegilops tauschii subsp. strangulata</name>
    <name type="common">Goatgrass</name>
    <dbReference type="NCBI Taxonomy" id="200361"/>
    <lineage>
        <taxon>Eukaryota</taxon>
        <taxon>Viridiplantae</taxon>
        <taxon>Streptophyta</taxon>
        <taxon>Embryophyta</taxon>
        <taxon>Tracheophyta</taxon>
        <taxon>Spermatophyta</taxon>
        <taxon>Magnoliopsida</taxon>
        <taxon>Liliopsida</taxon>
        <taxon>Poales</taxon>
        <taxon>Poaceae</taxon>
        <taxon>BOP clade</taxon>
        <taxon>Pooideae</taxon>
        <taxon>Triticodae</taxon>
        <taxon>Triticeae</taxon>
        <taxon>Triticinae</taxon>
        <taxon>Aegilops</taxon>
    </lineage>
</organism>
<proteinExistence type="predicted"/>
<name>A0A453QID9_AEGTS</name>
<reference evidence="1" key="3">
    <citation type="journal article" date="2017" name="Nature">
        <title>Genome sequence of the progenitor of the wheat D genome Aegilops tauschii.</title>
        <authorList>
            <person name="Luo M.C."/>
            <person name="Gu Y.Q."/>
            <person name="Puiu D."/>
            <person name="Wang H."/>
            <person name="Twardziok S.O."/>
            <person name="Deal K.R."/>
            <person name="Huo N."/>
            <person name="Zhu T."/>
            <person name="Wang L."/>
            <person name="Wang Y."/>
            <person name="McGuire P.E."/>
            <person name="Liu S."/>
            <person name="Long H."/>
            <person name="Ramasamy R.K."/>
            <person name="Rodriguez J.C."/>
            <person name="Van S.L."/>
            <person name="Yuan L."/>
            <person name="Wang Z."/>
            <person name="Xia Z."/>
            <person name="Xiao L."/>
            <person name="Anderson O.D."/>
            <person name="Ouyang S."/>
            <person name="Liang Y."/>
            <person name="Zimin A.V."/>
            <person name="Pertea G."/>
            <person name="Qi P."/>
            <person name="Bennetzen J.L."/>
            <person name="Dai X."/>
            <person name="Dawson M.W."/>
            <person name="Muller H.G."/>
            <person name="Kugler K."/>
            <person name="Rivarola-Duarte L."/>
            <person name="Spannagl M."/>
            <person name="Mayer K.F.X."/>
            <person name="Lu F.H."/>
            <person name="Bevan M.W."/>
            <person name="Leroy P."/>
            <person name="Li P."/>
            <person name="You F.M."/>
            <person name="Sun Q."/>
            <person name="Liu Z."/>
            <person name="Lyons E."/>
            <person name="Wicker T."/>
            <person name="Salzberg S.L."/>
            <person name="Devos K.M."/>
            <person name="Dvorak J."/>
        </authorList>
    </citation>
    <scope>NUCLEOTIDE SEQUENCE [LARGE SCALE GENOMIC DNA]</scope>
    <source>
        <strain evidence="1">cv. AL8/78</strain>
    </source>
</reference>
<reference evidence="1" key="5">
    <citation type="journal article" date="2021" name="G3 (Bethesda)">
        <title>Aegilops tauschii genome assembly Aet v5.0 features greater sequence contiguity and improved annotation.</title>
        <authorList>
            <person name="Wang L."/>
            <person name="Zhu T."/>
            <person name="Rodriguez J.C."/>
            <person name="Deal K.R."/>
            <person name="Dubcovsky J."/>
            <person name="McGuire P.E."/>
            <person name="Lux T."/>
            <person name="Spannagl M."/>
            <person name="Mayer K.F.X."/>
            <person name="Baldrich P."/>
            <person name="Meyers B.C."/>
            <person name="Huo N."/>
            <person name="Gu Y.Q."/>
            <person name="Zhou H."/>
            <person name="Devos K.M."/>
            <person name="Bennetzen J.L."/>
            <person name="Unver T."/>
            <person name="Budak H."/>
            <person name="Gulick P.J."/>
            <person name="Galiba G."/>
            <person name="Kalapos B."/>
            <person name="Nelson D.R."/>
            <person name="Li P."/>
            <person name="You F.M."/>
            <person name="Luo M.C."/>
            <person name="Dvorak J."/>
        </authorList>
    </citation>
    <scope>NUCLEOTIDE SEQUENCE [LARGE SCALE GENOMIC DNA]</scope>
    <source>
        <strain evidence="1">cv. AL8/78</strain>
    </source>
</reference>
<sequence>MDRSVDILLPHHSTDTHNTCRHTGLTIQCWLQHHALASLLRVAAAAGAGGVARSQPAYQPTPDYWDSHLALQAGGVVHTAGQNFPFGQGTHPQRVMHVASPSSVGCADVAGASAAAQRAARSMTAANLRA</sequence>
<reference evidence="1" key="4">
    <citation type="submission" date="2019-03" db="UniProtKB">
        <authorList>
            <consortium name="EnsemblPlants"/>
        </authorList>
    </citation>
    <scope>IDENTIFICATION</scope>
</reference>